<reference evidence="6 7" key="1">
    <citation type="journal article" date="2019" name="Sci. Rep.">
        <title>A multi-omics analysis of the grapevine pathogen Lasiodiplodia theobromae reveals that temperature affects the expression of virulence- and pathogenicity-related genes.</title>
        <authorList>
            <person name="Felix C."/>
            <person name="Meneses R."/>
            <person name="Goncalves M.F.M."/>
            <person name="Tilleman L."/>
            <person name="Duarte A.S."/>
            <person name="Jorrin-Novo J.V."/>
            <person name="Van de Peer Y."/>
            <person name="Deforce D."/>
            <person name="Van Nieuwerburgh F."/>
            <person name="Esteves A.C."/>
            <person name="Alves A."/>
        </authorList>
    </citation>
    <scope>NUCLEOTIDE SEQUENCE [LARGE SCALE GENOMIC DNA]</scope>
    <source>
        <strain evidence="6 7">LA-SOL3</strain>
    </source>
</reference>
<dbReference type="EC" id="4.2.1.130" evidence="1"/>
<dbReference type="Proteomes" id="UP000325902">
    <property type="component" value="Unassembled WGS sequence"/>
</dbReference>
<dbReference type="GO" id="GO:0019172">
    <property type="term" value="F:glyoxalase III activity"/>
    <property type="evidence" value="ECO:0007669"/>
    <property type="project" value="UniProtKB-EC"/>
</dbReference>
<keyword evidence="7" id="KW-1185">Reference proteome</keyword>
<evidence type="ECO:0000256" key="1">
    <source>
        <dbReference type="ARBA" id="ARBA00013134"/>
    </source>
</evidence>
<dbReference type="OrthoDB" id="543156at2759"/>
<dbReference type="Gene3D" id="3.40.50.880">
    <property type="match status" value="1"/>
</dbReference>
<sequence length="245" mass="26229">MAPPRKALIAVTSAHAPLYPDGKETGLFITEALHPFNVFKEAGFEVDLISETGTYHPDWLSQQKEWLKDEDRKVWEDHNSEFRSKLDKLLKPSDVHWKDYGLFFASAGHASLIDYPTARGLQLLASHIYASNSGILSAVCHGGAIFPGVLDPTGGASGNAPIIAGKRVTGFTTKGEEEEGVLDTIKSWNRPTIESSAAAAGATYVSPPGPWDAFAVTDGRVVTGANPASAHKTAVEAVKAFDAIE</sequence>
<dbReference type="PANTHER" id="PTHR48094:SF11">
    <property type="entry name" value="GLUTATHIONE-INDEPENDENT GLYOXALASE HSP31-RELATED"/>
    <property type="match status" value="1"/>
</dbReference>
<keyword evidence="3" id="KW-0456">Lyase</keyword>
<evidence type="ECO:0000256" key="5">
    <source>
        <dbReference type="ARBA" id="ARBA00048082"/>
    </source>
</evidence>
<dbReference type="FunFam" id="3.40.50.880:FF:000051">
    <property type="entry name" value="Glutathione-independent glyoxalase HSP31"/>
    <property type="match status" value="1"/>
</dbReference>
<dbReference type="InterPro" id="IPR050325">
    <property type="entry name" value="Prot/Nucl_acid_deglycase"/>
</dbReference>
<dbReference type="SUPFAM" id="SSF52317">
    <property type="entry name" value="Class I glutamine amidotransferase-like"/>
    <property type="match status" value="1"/>
</dbReference>
<dbReference type="AlphaFoldDB" id="A0A5N5D7V1"/>
<dbReference type="GO" id="GO:0005737">
    <property type="term" value="C:cytoplasm"/>
    <property type="evidence" value="ECO:0007669"/>
    <property type="project" value="TreeGrafter"/>
</dbReference>
<accession>A0A5N5D7V1</accession>
<evidence type="ECO:0000313" key="6">
    <source>
        <dbReference type="EMBL" id="KAB2573873.1"/>
    </source>
</evidence>
<evidence type="ECO:0000256" key="2">
    <source>
        <dbReference type="ARBA" id="ARBA00023016"/>
    </source>
</evidence>
<evidence type="ECO:0000256" key="3">
    <source>
        <dbReference type="ARBA" id="ARBA00023239"/>
    </source>
</evidence>
<dbReference type="EMBL" id="VCHE01000051">
    <property type="protein sequence ID" value="KAB2573873.1"/>
    <property type="molecule type" value="Genomic_DNA"/>
</dbReference>
<organism evidence="6 7">
    <name type="scientific">Lasiodiplodia theobromae</name>
    <dbReference type="NCBI Taxonomy" id="45133"/>
    <lineage>
        <taxon>Eukaryota</taxon>
        <taxon>Fungi</taxon>
        <taxon>Dikarya</taxon>
        <taxon>Ascomycota</taxon>
        <taxon>Pezizomycotina</taxon>
        <taxon>Dothideomycetes</taxon>
        <taxon>Dothideomycetes incertae sedis</taxon>
        <taxon>Botryosphaeriales</taxon>
        <taxon>Botryosphaeriaceae</taxon>
        <taxon>Lasiodiplodia</taxon>
    </lineage>
</organism>
<comment type="caution">
    <text evidence="6">The sequence shown here is derived from an EMBL/GenBank/DDBJ whole genome shotgun (WGS) entry which is preliminary data.</text>
</comment>
<dbReference type="PANTHER" id="PTHR48094">
    <property type="entry name" value="PROTEIN/NUCLEIC ACID DEGLYCASE DJ-1-RELATED"/>
    <property type="match status" value="1"/>
</dbReference>
<evidence type="ECO:0000256" key="4">
    <source>
        <dbReference type="ARBA" id="ARBA00038493"/>
    </source>
</evidence>
<name>A0A5N5D7V1_9PEZI</name>
<comment type="catalytic activity">
    <reaction evidence="5">
        <text>methylglyoxal + H2O = (R)-lactate + H(+)</text>
        <dbReference type="Rhea" id="RHEA:27754"/>
        <dbReference type="ChEBI" id="CHEBI:15377"/>
        <dbReference type="ChEBI" id="CHEBI:15378"/>
        <dbReference type="ChEBI" id="CHEBI:16004"/>
        <dbReference type="ChEBI" id="CHEBI:17158"/>
        <dbReference type="EC" id="4.2.1.130"/>
    </reaction>
</comment>
<evidence type="ECO:0000313" key="7">
    <source>
        <dbReference type="Proteomes" id="UP000325902"/>
    </source>
</evidence>
<dbReference type="GO" id="GO:0019243">
    <property type="term" value="P:methylglyoxal catabolic process to D-lactate via S-lactoyl-glutathione"/>
    <property type="evidence" value="ECO:0007669"/>
    <property type="project" value="TreeGrafter"/>
</dbReference>
<protein>
    <recommendedName>
        <fullName evidence="1">D-lactate dehydratase</fullName>
        <ecNumber evidence="1">4.2.1.130</ecNumber>
    </recommendedName>
</protein>
<proteinExistence type="inferred from homology"/>
<keyword evidence="2" id="KW-0346">Stress response</keyword>
<gene>
    <name evidence="6" type="primary">GLX3</name>
    <name evidence="6" type="ORF">DBV05_g7471</name>
</gene>
<comment type="similarity">
    <text evidence="4">Belongs to the peptidase C56 family. HSP31-like subfamily.</text>
</comment>
<dbReference type="InterPro" id="IPR029062">
    <property type="entry name" value="Class_I_gatase-like"/>
</dbReference>